<feature type="non-terminal residue" evidence="1">
    <location>
        <position position="1"/>
    </location>
</feature>
<dbReference type="Proteomes" id="UP000789702">
    <property type="component" value="Unassembled WGS sequence"/>
</dbReference>
<dbReference type="EMBL" id="CAJVPU010009748">
    <property type="protein sequence ID" value="CAG8598136.1"/>
    <property type="molecule type" value="Genomic_DNA"/>
</dbReference>
<proteinExistence type="predicted"/>
<evidence type="ECO:0000313" key="1">
    <source>
        <dbReference type="EMBL" id="CAG8598136.1"/>
    </source>
</evidence>
<gene>
    <name evidence="1" type="ORF">DHETER_LOCUS7136</name>
</gene>
<organism evidence="1 2">
    <name type="scientific">Dentiscutata heterogama</name>
    <dbReference type="NCBI Taxonomy" id="1316150"/>
    <lineage>
        <taxon>Eukaryota</taxon>
        <taxon>Fungi</taxon>
        <taxon>Fungi incertae sedis</taxon>
        <taxon>Mucoromycota</taxon>
        <taxon>Glomeromycotina</taxon>
        <taxon>Glomeromycetes</taxon>
        <taxon>Diversisporales</taxon>
        <taxon>Gigasporaceae</taxon>
        <taxon>Dentiscutata</taxon>
    </lineage>
</organism>
<accession>A0ACA9MKA9</accession>
<name>A0ACA9MKA9_9GLOM</name>
<comment type="caution">
    <text evidence="1">The sequence shown here is derived from an EMBL/GenBank/DDBJ whole genome shotgun (WGS) entry which is preliminary data.</text>
</comment>
<evidence type="ECO:0000313" key="2">
    <source>
        <dbReference type="Proteomes" id="UP000789702"/>
    </source>
</evidence>
<keyword evidence="2" id="KW-1185">Reference proteome</keyword>
<reference evidence="1" key="1">
    <citation type="submission" date="2021-06" db="EMBL/GenBank/DDBJ databases">
        <authorList>
            <person name="Kallberg Y."/>
            <person name="Tangrot J."/>
            <person name="Rosling A."/>
        </authorList>
    </citation>
    <scope>NUCLEOTIDE SEQUENCE</scope>
    <source>
        <strain evidence="1">IL203A</strain>
    </source>
</reference>
<sequence>TTLQTIIMDKLTQLKSKHNINLFNTNQFIQNFISIHIVKQLPLGVITEEILAGIIYMLGQCFRVMFK</sequence>
<protein>
    <submittedName>
        <fullName evidence="1">542_t:CDS:1</fullName>
    </submittedName>
</protein>